<evidence type="ECO:0000256" key="1">
    <source>
        <dbReference type="SAM" id="Phobius"/>
    </source>
</evidence>
<dbReference type="Proteomes" id="UP001597369">
    <property type="component" value="Unassembled WGS sequence"/>
</dbReference>
<gene>
    <name evidence="3" type="ORF">ACFSKU_00245</name>
</gene>
<dbReference type="InterPro" id="IPR005530">
    <property type="entry name" value="SPW"/>
</dbReference>
<evidence type="ECO:0000313" key="3">
    <source>
        <dbReference type="EMBL" id="MFD2065297.1"/>
    </source>
</evidence>
<accession>A0ABW4WRC2</accession>
<dbReference type="RefSeq" id="WP_229962712.1">
    <property type="nucleotide sequence ID" value="NZ_JAJJWI010000031.1"/>
</dbReference>
<keyword evidence="4" id="KW-1185">Reference proteome</keyword>
<organism evidence="3 4">
    <name type="scientific">Pontibacter silvestris</name>
    <dbReference type="NCBI Taxonomy" id="2305183"/>
    <lineage>
        <taxon>Bacteria</taxon>
        <taxon>Pseudomonadati</taxon>
        <taxon>Bacteroidota</taxon>
        <taxon>Cytophagia</taxon>
        <taxon>Cytophagales</taxon>
        <taxon>Hymenobacteraceae</taxon>
        <taxon>Pontibacter</taxon>
    </lineage>
</organism>
<evidence type="ECO:0000259" key="2">
    <source>
        <dbReference type="Pfam" id="PF03779"/>
    </source>
</evidence>
<keyword evidence="1" id="KW-0472">Membrane</keyword>
<dbReference type="Pfam" id="PF03779">
    <property type="entry name" value="SPW"/>
    <property type="match status" value="1"/>
</dbReference>
<sequence length="128" mass="14106">MWAQIINAILGIWLIVAPAVLGADKAAADNDHIIGPIIVSFAVISWWEATRVVRLYNLPLGAWLLLAPWILGYNETTVIISDMMVGALVIGFSFVKGKTETRYGGGWSAIWKSDSLHEREAKKQSNNL</sequence>
<proteinExistence type="predicted"/>
<feature type="domain" description="SPW repeat-containing integral membrane" evidence="2">
    <location>
        <begin position="2"/>
        <end position="93"/>
    </location>
</feature>
<reference evidence="4" key="1">
    <citation type="journal article" date="2019" name="Int. J. Syst. Evol. Microbiol.">
        <title>The Global Catalogue of Microorganisms (GCM) 10K type strain sequencing project: providing services to taxonomists for standard genome sequencing and annotation.</title>
        <authorList>
            <consortium name="The Broad Institute Genomics Platform"/>
            <consortium name="The Broad Institute Genome Sequencing Center for Infectious Disease"/>
            <person name="Wu L."/>
            <person name="Ma J."/>
        </authorList>
    </citation>
    <scope>NUCLEOTIDE SEQUENCE [LARGE SCALE GENOMIC DNA]</scope>
    <source>
        <strain evidence="4">JCM 16545</strain>
    </source>
</reference>
<keyword evidence="1" id="KW-0812">Transmembrane</keyword>
<dbReference type="EMBL" id="JBHUHV010000001">
    <property type="protein sequence ID" value="MFD2065297.1"/>
    <property type="molecule type" value="Genomic_DNA"/>
</dbReference>
<protein>
    <submittedName>
        <fullName evidence="3">SPW repeat protein</fullName>
    </submittedName>
</protein>
<comment type="caution">
    <text evidence="3">The sequence shown here is derived from an EMBL/GenBank/DDBJ whole genome shotgun (WGS) entry which is preliminary data.</text>
</comment>
<name>A0ABW4WRC2_9BACT</name>
<keyword evidence="1" id="KW-1133">Transmembrane helix</keyword>
<evidence type="ECO:0000313" key="4">
    <source>
        <dbReference type="Proteomes" id="UP001597369"/>
    </source>
</evidence>
<feature type="transmembrane region" description="Helical" evidence="1">
    <location>
        <begin position="55"/>
        <end position="71"/>
    </location>
</feature>
<feature type="transmembrane region" description="Helical" evidence="1">
    <location>
        <begin position="32"/>
        <end position="48"/>
    </location>
</feature>
<feature type="transmembrane region" description="Helical" evidence="1">
    <location>
        <begin position="77"/>
        <end position="95"/>
    </location>
</feature>